<gene>
    <name evidence="1" type="ORF">S01H1_72026</name>
</gene>
<name>X0WLG1_9ZZZZ</name>
<accession>X0WLG1</accession>
<sequence>MLDMAAMKEEAFNIVKDQAGPCGITCGTCVLGNGTIAETAGKTKSYIAGYGIKEWAPMVPGGAEINWAETEKTLEWMTKYANCQGCEKGGGPPDCTIRLCANEKGIQLCSQCGELDGCNKFDWLGDYATVLKQTLRDNKSKTKEEYIADALKSQ</sequence>
<comment type="caution">
    <text evidence="1">The sequence shown here is derived from an EMBL/GenBank/DDBJ whole genome shotgun (WGS) entry which is preliminary data.</text>
</comment>
<dbReference type="InterPro" id="IPR024227">
    <property type="entry name" value="DUF3795"/>
</dbReference>
<proteinExistence type="predicted"/>
<dbReference type="EMBL" id="BARS01048005">
    <property type="protein sequence ID" value="GAG31824.1"/>
    <property type="molecule type" value="Genomic_DNA"/>
</dbReference>
<reference evidence="1" key="1">
    <citation type="journal article" date="2014" name="Front. Microbiol.">
        <title>High frequency of phylogenetically diverse reductive dehalogenase-homologous genes in deep subseafloor sedimentary metagenomes.</title>
        <authorList>
            <person name="Kawai M."/>
            <person name="Futagami T."/>
            <person name="Toyoda A."/>
            <person name="Takaki Y."/>
            <person name="Nishi S."/>
            <person name="Hori S."/>
            <person name="Arai W."/>
            <person name="Tsubouchi T."/>
            <person name="Morono Y."/>
            <person name="Uchiyama I."/>
            <person name="Ito T."/>
            <person name="Fujiyama A."/>
            <person name="Inagaki F."/>
            <person name="Takami H."/>
        </authorList>
    </citation>
    <scope>NUCLEOTIDE SEQUENCE</scope>
    <source>
        <strain evidence="1">Expedition CK06-06</strain>
    </source>
</reference>
<dbReference type="AlphaFoldDB" id="X0WLG1"/>
<protein>
    <recommendedName>
        <fullName evidence="2">DUF3795 domain-containing protein</fullName>
    </recommendedName>
</protein>
<evidence type="ECO:0008006" key="2">
    <source>
        <dbReference type="Google" id="ProtNLM"/>
    </source>
</evidence>
<organism evidence="1">
    <name type="scientific">marine sediment metagenome</name>
    <dbReference type="NCBI Taxonomy" id="412755"/>
    <lineage>
        <taxon>unclassified sequences</taxon>
        <taxon>metagenomes</taxon>
        <taxon>ecological metagenomes</taxon>
    </lineage>
</organism>
<dbReference type="Pfam" id="PF12675">
    <property type="entry name" value="DUF3795"/>
    <property type="match status" value="1"/>
</dbReference>
<evidence type="ECO:0000313" key="1">
    <source>
        <dbReference type="EMBL" id="GAG31824.1"/>
    </source>
</evidence>